<sequence>MLPNPPTSSASSSPAPAANSARPPTGRPASTATPPTSTAPTPSPWTGPASRNSPTAVPNATAPRTCGTRSPSYGDRCWTAATTGGWKPRFENIRAEIVDAGDLLAELELDAGRPDRSARAARTGLASDPYAEQLWRALMRAEYEAGNISRVHEAWKACLKAVAEVSADGDPHPETAALYRKLANTRRPG</sequence>
<keyword evidence="4" id="KW-1185">Reference proteome</keyword>
<dbReference type="Proteomes" id="UP000327011">
    <property type="component" value="Unassembled WGS sequence"/>
</dbReference>
<protein>
    <recommendedName>
        <fullName evidence="2">Bacterial transcriptional activator domain-containing protein</fullName>
    </recommendedName>
</protein>
<dbReference type="EMBL" id="VYTZ01000006">
    <property type="protein sequence ID" value="KAA9377890.1"/>
    <property type="molecule type" value="Genomic_DNA"/>
</dbReference>
<feature type="region of interest" description="Disordered" evidence="1">
    <location>
        <begin position="1"/>
        <end position="76"/>
    </location>
</feature>
<evidence type="ECO:0000313" key="4">
    <source>
        <dbReference type="Proteomes" id="UP000327011"/>
    </source>
</evidence>
<accession>A0A5J5K4C5</accession>
<dbReference type="InterPro" id="IPR011990">
    <property type="entry name" value="TPR-like_helical_dom_sf"/>
</dbReference>
<gene>
    <name evidence="3" type="ORF">F5972_19380</name>
</gene>
<dbReference type="AlphaFoldDB" id="A0A5J5K4C5"/>
<dbReference type="Gene3D" id="1.25.40.10">
    <property type="entry name" value="Tetratricopeptide repeat domain"/>
    <property type="match status" value="1"/>
</dbReference>
<organism evidence="3 4">
    <name type="scientific">Microbispora cellulosiformans</name>
    <dbReference type="NCBI Taxonomy" id="2614688"/>
    <lineage>
        <taxon>Bacteria</taxon>
        <taxon>Bacillati</taxon>
        <taxon>Actinomycetota</taxon>
        <taxon>Actinomycetes</taxon>
        <taxon>Streptosporangiales</taxon>
        <taxon>Streptosporangiaceae</taxon>
        <taxon>Microbispora</taxon>
    </lineage>
</organism>
<dbReference type="InterPro" id="IPR005158">
    <property type="entry name" value="BTAD"/>
</dbReference>
<feature type="domain" description="Bacterial transcriptional activator" evidence="2">
    <location>
        <begin position="60"/>
        <end position="183"/>
    </location>
</feature>
<dbReference type="Pfam" id="PF03704">
    <property type="entry name" value="BTAD"/>
    <property type="match status" value="1"/>
</dbReference>
<dbReference type="SMART" id="SM01043">
    <property type="entry name" value="BTAD"/>
    <property type="match status" value="1"/>
</dbReference>
<name>A0A5J5K4C5_9ACTN</name>
<evidence type="ECO:0000256" key="1">
    <source>
        <dbReference type="SAM" id="MobiDB-lite"/>
    </source>
</evidence>
<feature type="compositionally biased region" description="Low complexity" evidence="1">
    <location>
        <begin position="7"/>
        <end position="50"/>
    </location>
</feature>
<comment type="caution">
    <text evidence="3">The sequence shown here is derived from an EMBL/GenBank/DDBJ whole genome shotgun (WGS) entry which is preliminary data.</text>
</comment>
<reference evidence="3 4" key="1">
    <citation type="submission" date="2019-09" db="EMBL/GenBank/DDBJ databases">
        <title>Screening of Novel Bioactive Compounds from Soil-Associated.</title>
        <authorList>
            <person name="Gong X."/>
        </authorList>
    </citation>
    <scope>NUCLEOTIDE SEQUENCE [LARGE SCALE GENOMIC DNA]</scope>
    <source>
        <strain evidence="3 4">Gxj-6</strain>
    </source>
</reference>
<proteinExistence type="predicted"/>
<evidence type="ECO:0000313" key="3">
    <source>
        <dbReference type="EMBL" id="KAA9377890.1"/>
    </source>
</evidence>
<dbReference type="SUPFAM" id="SSF48452">
    <property type="entry name" value="TPR-like"/>
    <property type="match status" value="1"/>
</dbReference>
<evidence type="ECO:0000259" key="2">
    <source>
        <dbReference type="SMART" id="SM01043"/>
    </source>
</evidence>